<organism evidence="3 4">
    <name type="scientific">Camelina sativa</name>
    <name type="common">False flax</name>
    <name type="synonym">Myagrum sativum</name>
    <dbReference type="NCBI Taxonomy" id="90675"/>
    <lineage>
        <taxon>Eukaryota</taxon>
        <taxon>Viridiplantae</taxon>
        <taxon>Streptophyta</taxon>
        <taxon>Embryophyta</taxon>
        <taxon>Tracheophyta</taxon>
        <taxon>Spermatophyta</taxon>
        <taxon>Magnoliopsida</taxon>
        <taxon>eudicotyledons</taxon>
        <taxon>Gunneridae</taxon>
        <taxon>Pentapetalae</taxon>
        <taxon>rosids</taxon>
        <taxon>malvids</taxon>
        <taxon>Brassicales</taxon>
        <taxon>Brassicaceae</taxon>
        <taxon>Camelineae</taxon>
        <taxon>Camelina</taxon>
    </lineage>
</organism>
<keyword evidence="2" id="KW-0732">Signal</keyword>
<proteinExistence type="predicted"/>
<keyword evidence="3" id="KW-1185">Reference proteome</keyword>
<reference evidence="4" key="2">
    <citation type="submission" date="2025-08" db="UniProtKB">
        <authorList>
            <consortium name="RefSeq"/>
        </authorList>
    </citation>
    <scope>IDENTIFICATION</scope>
    <source>
        <tissue evidence="4">Leaf</tissue>
    </source>
</reference>
<feature type="chain" id="PRO_5046965115" evidence="2">
    <location>
        <begin position="23"/>
        <end position="92"/>
    </location>
</feature>
<reference evidence="3" key="1">
    <citation type="journal article" date="2014" name="Nat. Commun.">
        <title>The emerging biofuel crop Camelina sativa retains a highly undifferentiated hexaploid genome structure.</title>
        <authorList>
            <person name="Kagale S."/>
            <person name="Koh C."/>
            <person name="Nixon J."/>
            <person name="Bollina V."/>
            <person name="Clarke W.E."/>
            <person name="Tuteja R."/>
            <person name="Spillane C."/>
            <person name="Robinson S.J."/>
            <person name="Links M.G."/>
            <person name="Clarke C."/>
            <person name="Higgins E.E."/>
            <person name="Huebert T."/>
            <person name="Sharpe A.G."/>
            <person name="Parkin I.A."/>
        </authorList>
    </citation>
    <scope>NUCLEOTIDE SEQUENCE [LARGE SCALE GENOMIC DNA]</scope>
    <source>
        <strain evidence="3">cv. DH55</strain>
    </source>
</reference>
<gene>
    <name evidence="4" type="primary">LOC109126977</name>
</gene>
<sequence>MAKWSAIVLIMMVVIVVVAVEANGTINDWKKDWINCYRKCSKPCNEHDGNCFLRCKVKCGGPNPPHSYSRVSHGTTSEEVRTEGDTDRNNFS</sequence>
<accession>A0ABM1QIF5</accession>
<dbReference type="RefSeq" id="XP_019086543.1">
    <property type="nucleotide sequence ID" value="XM_019230998.1"/>
</dbReference>
<evidence type="ECO:0000256" key="1">
    <source>
        <dbReference type="SAM" id="MobiDB-lite"/>
    </source>
</evidence>
<feature type="signal peptide" evidence="2">
    <location>
        <begin position="1"/>
        <end position="22"/>
    </location>
</feature>
<feature type="region of interest" description="Disordered" evidence="1">
    <location>
        <begin position="61"/>
        <end position="92"/>
    </location>
</feature>
<evidence type="ECO:0000313" key="3">
    <source>
        <dbReference type="Proteomes" id="UP000694864"/>
    </source>
</evidence>
<evidence type="ECO:0000313" key="4">
    <source>
        <dbReference type="RefSeq" id="XP_019086543.1"/>
    </source>
</evidence>
<feature type="compositionally biased region" description="Basic and acidic residues" evidence="1">
    <location>
        <begin position="76"/>
        <end position="92"/>
    </location>
</feature>
<dbReference type="Proteomes" id="UP000694864">
    <property type="component" value="Chromosome 10"/>
</dbReference>
<protein>
    <submittedName>
        <fullName evidence="4">Uncharacterized protein LOC109126977</fullName>
    </submittedName>
</protein>
<name>A0ABM1QIF5_CAMSA</name>
<dbReference type="GeneID" id="109126977"/>
<evidence type="ECO:0000256" key="2">
    <source>
        <dbReference type="SAM" id="SignalP"/>
    </source>
</evidence>